<feature type="region of interest" description="Disordered" evidence="1">
    <location>
        <begin position="1"/>
        <end position="35"/>
    </location>
</feature>
<dbReference type="Proteomes" id="UP001266305">
    <property type="component" value="Unassembled WGS sequence"/>
</dbReference>
<organism evidence="2 3">
    <name type="scientific">Saguinus oedipus</name>
    <name type="common">Cotton-top tamarin</name>
    <name type="synonym">Oedipomidas oedipus</name>
    <dbReference type="NCBI Taxonomy" id="9490"/>
    <lineage>
        <taxon>Eukaryota</taxon>
        <taxon>Metazoa</taxon>
        <taxon>Chordata</taxon>
        <taxon>Craniata</taxon>
        <taxon>Vertebrata</taxon>
        <taxon>Euteleostomi</taxon>
        <taxon>Mammalia</taxon>
        <taxon>Eutheria</taxon>
        <taxon>Euarchontoglires</taxon>
        <taxon>Primates</taxon>
        <taxon>Haplorrhini</taxon>
        <taxon>Platyrrhini</taxon>
        <taxon>Cebidae</taxon>
        <taxon>Callitrichinae</taxon>
        <taxon>Saguinus</taxon>
    </lineage>
</organism>
<sequence>IRPTCGQMGDTLEGRGSEALPGGPETGPRDRPAGLAPFLPIALPVWTNRAIV</sequence>
<evidence type="ECO:0000256" key="1">
    <source>
        <dbReference type="SAM" id="MobiDB-lite"/>
    </source>
</evidence>
<evidence type="ECO:0000313" key="3">
    <source>
        <dbReference type="Proteomes" id="UP001266305"/>
    </source>
</evidence>
<evidence type="ECO:0000313" key="2">
    <source>
        <dbReference type="EMBL" id="KAK2090050.1"/>
    </source>
</evidence>
<protein>
    <submittedName>
        <fullName evidence="2">Uncharacterized protein</fullName>
    </submittedName>
</protein>
<proteinExistence type="predicted"/>
<dbReference type="EMBL" id="JASSZA010000017">
    <property type="protein sequence ID" value="KAK2090050.1"/>
    <property type="molecule type" value="Genomic_DNA"/>
</dbReference>
<name>A0ABQ9TZ07_SAGOE</name>
<reference evidence="2 3" key="1">
    <citation type="submission" date="2023-05" db="EMBL/GenBank/DDBJ databases">
        <title>B98-5 Cell Line De Novo Hybrid Assembly: An Optical Mapping Approach.</title>
        <authorList>
            <person name="Kananen K."/>
            <person name="Auerbach J.A."/>
            <person name="Kautto E."/>
            <person name="Blachly J.S."/>
        </authorList>
    </citation>
    <scope>NUCLEOTIDE SEQUENCE [LARGE SCALE GENOMIC DNA]</scope>
    <source>
        <strain evidence="2">B95-8</strain>
        <tissue evidence="2">Cell line</tissue>
    </source>
</reference>
<gene>
    <name evidence="2" type="ORF">P7K49_031306</name>
</gene>
<feature type="non-terminal residue" evidence="2">
    <location>
        <position position="1"/>
    </location>
</feature>
<comment type="caution">
    <text evidence="2">The sequence shown here is derived from an EMBL/GenBank/DDBJ whole genome shotgun (WGS) entry which is preliminary data.</text>
</comment>
<keyword evidence="3" id="KW-1185">Reference proteome</keyword>
<accession>A0ABQ9TZ07</accession>